<evidence type="ECO:0000313" key="1">
    <source>
        <dbReference type="EMBL" id="RKF22695.1"/>
    </source>
</evidence>
<accession>A0A420EPS9</accession>
<dbReference type="SUPFAM" id="SSF54593">
    <property type="entry name" value="Glyoxalase/Bleomycin resistance protein/Dihydroxybiphenyl dioxygenase"/>
    <property type="match status" value="1"/>
</dbReference>
<gene>
    <name evidence="1" type="ORF">D6851_05680</name>
</gene>
<name>A0A420EPS9_9SPHN</name>
<dbReference type="Gene3D" id="3.10.180.10">
    <property type="entry name" value="2,3-Dihydroxybiphenyl 1,2-Dioxygenase, domain 1"/>
    <property type="match status" value="1"/>
</dbReference>
<evidence type="ECO:0000313" key="2">
    <source>
        <dbReference type="Proteomes" id="UP000284395"/>
    </source>
</evidence>
<dbReference type="RefSeq" id="WP_120323889.1">
    <property type="nucleotide sequence ID" value="NZ_RAPF01000002.1"/>
</dbReference>
<keyword evidence="2" id="KW-1185">Reference proteome</keyword>
<proteinExistence type="predicted"/>
<dbReference type="PANTHER" id="PTHR35006">
    <property type="entry name" value="GLYOXALASE FAMILY PROTEIN (AFU_ORTHOLOGUE AFUA_5G14830)"/>
    <property type="match status" value="1"/>
</dbReference>
<dbReference type="PANTHER" id="PTHR35006:SF1">
    <property type="entry name" value="BLL2941 PROTEIN"/>
    <property type="match status" value="1"/>
</dbReference>
<dbReference type="InterPro" id="IPR029068">
    <property type="entry name" value="Glyas_Bleomycin-R_OHBP_Dase"/>
</dbReference>
<sequence>MFNHLYIGANDMAAARKFYDAIMGVLGQDAPIDLPNGGIVYASEGGTFIVAPPANGEPAPAYNGFTLGLKAADYDTVEAFHKAGLDNGGTDAGAPGFRASSPGNMYGAYLYDPTGHKICAYAPNTGPRD</sequence>
<protein>
    <submittedName>
        <fullName evidence="1">VOC family protein</fullName>
    </submittedName>
</protein>
<dbReference type="CDD" id="cd07262">
    <property type="entry name" value="VOC_like"/>
    <property type="match status" value="1"/>
</dbReference>
<dbReference type="Proteomes" id="UP000284395">
    <property type="component" value="Unassembled WGS sequence"/>
</dbReference>
<reference evidence="1 2" key="1">
    <citation type="submission" date="2018-09" db="EMBL/GenBank/DDBJ databases">
        <title>Altererythrobacter spongiae sp. nov., isolated from a marine sponge.</title>
        <authorList>
            <person name="Zhuang L."/>
            <person name="Luo L."/>
        </authorList>
    </citation>
    <scope>NUCLEOTIDE SEQUENCE [LARGE SCALE GENOMIC DNA]</scope>
    <source>
        <strain evidence="1 2">HN-Y73</strain>
    </source>
</reference>
<comment type="caution">
    <text evidence="1">The sequence shown here is derived from an EMBL/GenBank/DDBJ whole genome shotgun (WGS) entry which is preliminary data.</text>
</comment>
<organism evidence="1 2">
    <name type="scientific">Altericroceibacterium spongiae</name>
    <dbReference type="NCBI Taxonomy" id="2320269"/>
    <lineage>
        <taxon>Bacteria</taxon>
        <taxon>Pseudomonadati</taxon>
        <taxon>Pseudomonadota</taxon>
        <taxon>Alphaproteobacteria</taxon>
        <taxon>Sphingomonadales</taxon>
        <taxon>Erythrobacteraceae</taxon>
        <taxon>Altericroceibacterium</taxon>
    </lineage>
</organism>
<dbReference type="AlphaFoldDB" id="A0A420EPS9"/>
<dbReference type="EMBL" id="RAPF01000002">
    <property type="protein sequence ID" value="RKF22695.1"/>
    <property type="molecule type" value="Genomic_DNA"/>
</dbReference>
<dbReference type="OrthoDB" id="9807407at2"/>